<dbReference type="SUPFAM" id="SSF52540">
    <property type="entry name" value="P-loop containing nucleoside triphosphate hydrolases"/>
    <property type="match status" value="1"/>
</dbReference>
<proteinExistence type="predicted"/>
<evidence type="ECO:0000259" key="1">
    <source>
        <dbReference type="Pfam" id="PF13614"/>
    </source>
</evidence>
<dbReference type="PANTHER" id="PTHR13696">
    <property type="entry name" value="P-LOOP CONTAINING NUCLEOSIDE TRIPHOSPHATE HYDROLASE"/>
    <property type="match status" value="1"/>
</dbReference>
<gene>
    <name evidence="2" type="ORF">AV654_02415</name>
</gene>
<dbReference type="InterPro" id="IPR050678">
    <property type="entry name" value="DNA_Partitioning_ATPase"/>
</dbReference>
<protein>
    <recommendedName>
        <fullName evidence="1">AAA domain-containing protein</fullName>
    </recommendedName>
</protein>
<name>A0A161S2P3_9BACL</name>
<dbReference type="Gene3D" id="3.40.50.300">
    <property type="entry name" value="P-loop containing nucleotide triphosphate hydrolases"/>
    <property type="match status" value="1"/>
</dbReference>
<dbReference type="AlphaFoldDB" id="A0A161S2P3"/>
<accession>A0A161S2P3</accession>
<dbReference type="Pfam" id="PF13614">
    <property type="entry name" value="AAA_31"/>
    <property type="match status" value="1"/>
</dbReference>
<organism evidence="2 3">
    <name type="scientific">Paenibacillus elgii</name>
    <dbReference type="NCBI Taxonomy" id="189691"/>
    <lineage>
        <taxon>Bacteria</taxon>
        <taxon>Bacillati</taxon>
        <taxon>Bacillota</taxon>
        <taxon>Bacilli</taxon>
        <taxon>Bacillales</taxon>
        <taxon>Paenibacillaceae</taxon>
        <taxon>Paenibacillus</taxon>
    </lineage>
</organism>
<dbReference type="EMBL" id="LQRA01000055">
    <property type="protein sequence ID" value="KZE78624.1"/>
    <property type="molecule type" value="Genomic_DNA"/>
</dbReference>
<reference evidence="3" key="1">
    <citation type="submission" date="2016-01" db="EMBL/GenBank/DDBJ databases">
        <title>Draft genome of Chromobacterium sp. F49.</title>
        <authorList>
            <person name="Hong K.W."/>
        </authorList>
    </citation>
    <scope>NUCLEOTIDE SEQUENCE [LARGE SCALE GENOMIC DNA]</scope>
    <source>
        <strain evidence="3">M63</strain>
    </source>
</reference>
<dbReference type="PANTHER" id="PTHR13696:SF52">
    <property type="entry name" value="PARA FAMILY PROTEIN CT_582"/>
    <property type="match status" value="1"/>
</dbReference>
<dbReference type="CDD" id="cd02042">
    <property type="entry name" value="ParAB_family"/>
    <property type="match status" value="1"/>
</dbReference>
<evidence type="ECO:0000313" key="3">
    <source>
        <dbReference type="Proteomes" id="UP000076563"/>
    </source>
</evidence>
<evidence type="ECO:0000313" key="2">
    <source>
        <dbReference type="EMBL" id="KZE78624.1"/>
    </source>
</evidence>
<feature type="domain" description="AAA" evidence="1">
    <location>
        <begin position="33"/>
        <end position="225"/>
    </location>
</feature>
<comment type="caution">
    <text evidence="2">The sequence shown here is derived from an EMBL/GenBank/DDBJ whole genome shotgun (WGS) entry which is preliminary data.</text>
</comment>
<dbReference type="InterPro" id="IPR027417">
    <property type="entry name" value="P-loop_NTPase"/>
</dbReference>
<sequence>MLIKTKLDNVLERYVQLHNGAEFPFAFNTYKSYAVTNFRGGIGKTTLSFNLAYELSKKNRMLFIDLCPQKNFSELLIKKEAKEGLHRNIHGGLLGKIMGTAWETAPDEPLSIRVRDCNSEFQGTKVCHAIPGSSELFLFPSTLYTQLNQFYSMNHSNKTKAVANLLRSLEDIVNEEMKDLKTEVVLMDTSPFFGGATHLAWSAAEALIIPVRVDEQSLFALELTLKMLHDDSSDFNIWRQRAEIERKPKVQAILMTHCGWNRRANYSIDSTSKMFIERAIEICDRYAGCFSTDEPSNHFALLSDFQSTGKISGSLAIPITKLSPGKFYTVEHRRLQVNESERYHKELNYAMSLISS</sequence>
<dbReference type="RefSeq" id="WP_063182826.1">
    <property type="nucleotide sequence ID" value="NZ_LQRA01000055.1"/>
</dbReference>
<dbReference type="InterPro" id="IPR025669">
    <property type="entry name" value="AAA_dom"/>
</dbReference>
<dbReference type="Proteomes" id="UP000076563">
    <property type="component" value="Unassembled WGS sequence"/>
</dbReference>
<keyword evidence="3" id="KW-1185">Reference proteome</keyword>